<comment type="caution">
    <text evidence="1">The sequence shown here is derived from an EMBL/GenBank/DDBJ whole genome shotgun (WGS) entry which is preliminary data.</text>
</comment>
<proteinExistence type="predicted"/>
<evidence type="ECO:0000313" key="2">
    <source>
        <dbReference type="Proteomes" id="UP000287033"/>
    </source>
</evidence>
<reference evidence="1 2" key="1">
    <citation type="journal article" date="2018" name="Nat. Ecol. Evol.">
        <title>Shark genomes provide insights into elasmobranch evolution and the origin of vertebrates.</title>
        <authorList>
            <person name="Hara Y"/>
            <person name="Yamaguchi K"/>
            <person name="Onimaru K"/>
            <person name="Kadota M"/>
            <person name="Koyanagi M"/>
            <person name="Keeley SD"/>
            <person name="Tatsumi K"/>
            <person name="Tanaka K"/>
            <person name="Motone F"/>
            <person name="Kageyama Y"/>
            <person name="Nozu R"/>
            <person name="Adachi N"/>
            <person name="Nishimura O"/>
            <person name="Nakagawa R"/>
            <person name="Tanegashima C"/>
            <person name="Kiyatake I"/>
            <person name="Matsumoto R"/>
            <person name="Murakumo K"/>
            <person name="Nishida K"/>
            <person name="Terakita A"/>
            <person name="Kuratani S"/>
            <person name="Sato K"/>
            <person name="Hyodo S Kuraku.S."/>
        </authorList>
    </citation>
    <scope>NUCLEOTIDE SEQUENCE [LARGE SCALE GENOMIC DNA]</scope>
</reference>
<name>A0A401TDQ5_CHIPU</name>
<gene>
    <name evidence="1" type="ORF">chiPu_0024973</name>
</gene>
<organism evidence="1 2">
    <name type="scientific">Chiloscyllium punctatum</name>
    <name type="common">Brownbanded bambooshark</name>
    <name type="synonym">Hemiscyllium punctatum</name>
    <dbReference type="NCBI Taxonomy" id="137246"/>
    <lineage>
        <taxon>Eukaryota</taxon>
        <taxon>Metazoa</taxon>
        <taxon>Chordata</taxon>
        <taxon>Craniata</taxon>
        <taxon>Vertebrata</taxon>
        <taxon>Chondrichthyes</taxon>
        <taxon>Elasmobranchii</taxon>
        <taxon>Galeomorphii</taxon>
        <taxon>Galeoidea</taxon>
        <taxon>Orectolobiformes</taxon>
        <taxon>Hemiscylliidae</taxon>
        <taxon>Chiloscyllium</taxon>
    </lineage>
</organism>
<dbReference type="Proteomes" id="UP000287033">
    <property type="component" value="Unassembled WGS sequence"/>
</dbReference>
<accession>A0A401TDQ5</accession>
<keyword evidence="2" id="KW-1185">Reference proteome</keyword>
<evidence type="ECO:0000313" key="1">
    <source>
        <dbReference type="EMBL" id="GCC40774.1"/>
    </source>
</evidence>
<dbReference type="OrthoDB" id="10068529at2759"/>
<sequence length="95" mass="10725">MHKWSKLKVMEKIWNPNINRQLDEADTIIEASEDGMKESSDCSFAAYGYFNCRRATLKSRKDMIHRVCETTAKGTGLAEKAGKEDPIELDSSLAL</sequence>
<dbReference type="EMBL" id="BEZZ01049691">
    <property type="protein sequence ID" value="GCC40774.1"/>
    <property type="molecule type" value="Genomic_DNA"/>
</dbReference>
<protein>
    <submittedName>
        <fullName evidence="1">Uncharacterized protein</fullName>
    </submittedName>
</protein>
<dbReference type="AlphaFoldDB" id="A0A401TDQ5"/>